<keyword evidence="4" id="KW-1185">Reference proteome</keyword>
<name>A0A9W8QAF3_AKAMU</name>
<dbReference type="Pfam" id="PF04082">
    <property type="entry name" value="Fungal_trans"/>
    <property type="match status" value="1"/>
</dbReference>
<evidence type="ECO:0000313" key="4">
    <source>
        <dbReference type="Proteomes" id="UP001144673"/>
    </source>
</evidence>
<dbReference type="EMBL" id="JAJHUN010000009">
    <property type="protein sequence ID" value="KAJ4150586.1"/>
    <property type="molecule type" value="Genomic_DNA"/>
</dbReference>
<gene>
    <name evidence="3" type="ORF">LMH87_011329</name>
</gene>
<reference evidence="3" key="1">
    <citation type="journal article" date="2023" name="Access Microbiol">
        <title>De-novo genome assembly for Akanthomyces muscarius, a biocontrol agent of insect agricultural pests.</title>
        <authorList>
            <person name="Erdos Z."/>
            <person name="Studholme D.J."/>
            <person name="Raymond B."/>
            <person name="Sharma M."/>
        </authorList>
    </citation>
    <scope>NUCLEOTIDE SEQUENCE</scope>
    <source>
        <strain evidence="3">Ve6</strain>
    </source>
</reference>
<proteinExistence type="predicted"/>
<dbReference type="RefSeq" id="XP_056052300.1">
    <property type="nucleotide sequence ID" value="XM_056200454.1"/>
</dbReference>
<dbReference type="PANTHER" id="PTHR31668">
    <property type="entry name" value="GLUCOSE TRANSPORT TRANSCRIPTION REGULATOR RGT1-RELATED-RELATED"/>
    <property type="match status" value="1"/>
</dbReference>
<dbReference type="GO" id="GO:0005634">
    <property type="term" value="C:nucleus"/>
    <property type="evidence" value="ECO:0007669"/>
    <property type="project" value="TreeGrafter"/>
</dbReference>
<dbReference type="PANTHER" id="PTHR31668:SF10">
    <property type="entry name" value="ZN(II)2CYS6 TRANSCRIPTION FACTOR (EUROFUNG)"/>
    <property type="match status" value="1"/>
</dbReference>
<dbReference type="GO" id="GO:0003677">
    <property type="term" value="F:DNA binding"/>
    <property type="evidence" value="ECO:0007669"/>
    <property type="project" value="InterPro"/>
</dbReference>
<dbReference type="AlphaFoldDB" id="A0A9W8QAF3"/>
<accession>A0A9W8QAF3</accession>
<dbReference type="Proteomes" id="UP001144673">
    <property type="component" value="Chromosome 4"/>
</dbReference>
<keyword evidence="1" id="KW-0539">Nucleus</keyword>
<dbReference type="GO" id="GO:0008270">
    <property type="term" value="F:zinc ion binding"/>
    <property type="evidence" value="ECO:0007669"/>
    <property type="project" value="InterPro"/>
</dbReference>
<sequence>MVVPVSSGRSRPVLFTAVQKRPLGIATHPSPSAEKLEIVEKLLEPNLGAIIDAYFHTINKCVPLLDEGSFRRQFKDHKEKISPALLACLYAHMVVYCINSPPSASRTWPDGRFIWNLANEALYSELHLSPGVSIITAILLNVGGRPTTSLIGNGILLSSAVSIAHSLGLNRNPLDWDIPTPEKHLRMKIWWALFVHDKWTSLAHGTPPRIAQSHQDVPPPTVQFLCHPDSTEKELQVASAFIALVGLTGVLNVSLQQIYNTEKHKSRSTLQIELALHAWVDSLVGVSRRIIVRGSNLDLPGASNLRLTYLSMKLLLDKIKLESAKQDSDCSEEQVINIYLQGRQSAEQILSFTQDLQATQLNDFWLSVGAFTYPSTVNFLLRHALETESSPSGLADTLSFQLARQFIEILRLHKEHHGWDMGDVCLAQHGEIVDKVLANAAADNLCADDMFDLQDFLVQDASILDQYFSGLWDPPQNL</sequence>
<dbReference type="GeneID" id="80898488"/>
<dbReference type="SMART" id="SM00906">
    <property type="entry name" value="Fungal_trans"/>
    <property type="match status" value="1"/>
</dbReference>
<protein>
    <recommendedName>
        <fullName evidence="2">Xylanolytic transcriptional activator regulatory domain-containing protein</fullName>
    </recommendedName>
</protein>
<dbReference type="GO" id="GO:0006351">
    <property type="term" value="P:DNA-templated transcription"/>
    <property type="evidence" value="ECO:0007669"/>
    <property type="project" value="InterPro"/>
</dbReference>
<evidence type="ECO:0000313" key="3">
    <source>
        <dbReference type="EMBL" id="KAJ4150586.1"/>
    </source>
</evidence>
<dbReference type="GO" id="GO:0001080">
    <property type="term" value="P:nitrogen catabolite activation of transcription from RNA polymerase II promoter"/>
    <property type="evidence" value="ECO:0007669"/>
    <property type="project" value="TreeGrafter"/>
</dbReference>
<evidence type="ECO:0000259" key="2">
    <source>
        <dbReference type="SMART" id="SM00906"/>
    </source>
</evidence>
<dbReference type="CDD" id="cd12148">
    <property type="entry name" value="fungal_TF_MHR"/>
    <property type="match status" value="1"/>
</dbReference>
<organism evidence="3 4">
    <name type="scientific">Akanthomyces muscarius</name>
    <name type="common">Entomopathogenic fungus</name>
    <name type="synonym">Lecanicillium muscarium</name>
    <dbReference type="NCBI Taxonomy" id="2231603"/>
    <lineage>
        <taxon>Eukaryota</taxon>
        <taxon>Fungi</taxon>
        <taxon>Dikarya</taxon>
        <taxon>Ascomycota</taxon>
        <taxon>Pezizomycotina</taxon>
        <taxon>Sordariomycetes</taxon>
        <taxon>Hypocreomycetidae</taxon>
        <taxon>Hypocreales</taxon>
        <taxon>Cordycipitaceae</taxon>
        <taxon>Akanthomyces</taxon>
    </lineage>
</organism>
<dbReference type="InterPro" id="IPR050797">
    <property type="entry name" value="Carb_Metab_Trans_Reg"/>
</dbReference>
<feature type="domain" description="Xylanolytic transcriptional activator regulatory" evidence="2">
    <location>
        <begin position="153"/>
        <end position="226"/>
    </location>
</feature>
<evidence type="ECO:0000256" key="1">
    <source>
        <dbReference type="ARBA" id="ARBA00023242"/>
    </source>
</evidence>
<dbReference type="KEGG" id="amus:LMH87_011329"/>
<dbReference type="InterPro" id="IPR007219">
    <property type="entry name" value="XnlR_reg_dom"/>
</dbReference>
<comment type="caution">
    <text evidence="3">The sequence shown here is derived from an EMBL/GenBank/DDBJ whole genome shotgun (WGS) entry which is preliminary data.</text>
</comment>